<feature type="compositionally biased region" description="Basic and acidic residues" evidence="1">
    <location>
        <begin position="86"/>
        <end position="97"/>
    </location>
</feature>
<dbReference type="VEuPathDB" id="FungiDB:HpaG807427"/>
<evidence type="ECO:0000256" key="1">
    <source>
        <dbReference type="SAM" id="MobiDB-lite"/>
    </source>
</evidence>
<accession>M4BLZ2</accession>
<feature type="region of interest" description="Disordered" evidence="1">
    <location>
        <begin position="83"/>
        <end position="104"/>
    </location>
</feature>
<evidence type="ECO:0000313" key="2">
    <source>
        <dbReference type="EnsemblProtists" id="HpaP807427"/>
    </source>
</evidence>
<dbReference type="InParanoid" id="M4BLZ2"/>
<reference evidence="2" key="2">
    <citation type="submission" date="2015-06" db="UniProtKB">
        <authorList>
            <consortium name="EnsemblProtists"/>
        </authorList>
    </citation>
    <scope>IDENTIFICATION</scope>
    <source>
        <strain evidence="2">Emoy2</strain>
    </source>
</reference>
<name>M4BLZ2_HYAAE</name>
<proteinExistence type="predicted"/>
<reference evidence="3" key="1">
    <citation type="journal article" date="2010" name="Science">
        <title>Signatures of adaptation to obligate biotrophy in the Hyaloperonospora arabidopsidis genome.</title>
        <authorList>
            <person name="Baxter L."/>
            <person name="Tripathy S."/>
            <person name="Ishaque N."/>
            <person name="Boot N."/>
            <person name="Cabral A."/>
            <person name="Kemen E."/>
            <person name="Thines M."/>
            <person name="Ah-Fong A."/>
            <person name="Anderson R."/>
            <person name="Badejoko W."/>
            <person name="Bittner-Eddy P."/>
            <person name="Boore J.L."/>
            <person name="Chibucos M.C."/>
            <person name="Coates M."/>
            <person name="Dehal P."/>
            <person name="Delehaunty K."/>
            <person name="Dong S."/>
            <person name="Downton P."/>
            <person name="Dumas B."/>
            <person name="Fabro G."/>
            <person name="Fronick C."/>
            <person name="Fuerstenberg S.I."/>
            <person name="Fulton L."/>
            <person name="Gaulin E."/>
            <person name="Govers F."/>
            <person name="Hughes L."/>
            <person name="Humphray S."/>
            <person name="Jiang R.H."/>
            <person name="Judelson H."/>
            <person name="Kamoun S."/>
            <person name="Kyung K."/>
            <person name="Meijer H."/>
            <person name="Minx P."/>
            <person name="Morris P."/>
            <person name="Nelson J."/>
            <person name="Phuntumart V."/>
            <person name="Qutob D."/>
            <person name="Rehmany A."/>
            <person name="Rougon-Cardoso A."/>
            <person name="Ryden P."/>
            <person name="Torto-Alalibo T."/>
            <person name="Studholme D."/>
            <person name="Wang Y."/>
            <person name="Win J."/>
            <person name="Wood J."/>
            <person name="Clifton S.W."/>
            <person name="Rogers J."/>
            <person name="Van den Ackerveken G."/>
            <person name="Jones J.D."/>
            <person name="McDowell J.M."/>
            <person name="Beynon J."/>
            <person name="Tyler B.M."/>
        </authorList>
    </citation>
    <scope>NUCLEOTIDE SEQUENCE [LARGE SCALE GENOMIC DNA]</scope>
    <source>
        <strain evidence="3">Emoy2</strain>
    </source>
</reference>
<sequence>MRQLPFSRSKTGVVVRRRRNIAAAAAAAVTVVAVPTVVITERSVVVEAVSQGLNIGLSGRIPGSRNYNSRVLSKGSATGQYTNRCYGRDERGAHDEDGVGWESC</sequence>
<evidence type="ECO:0000313" key="3">
    <source>
        <dbReference type="Proteomes" id="UP000011713"/>
    </source>
</evidence>
<organism evidence="2 3">
    <name type="scientific">Hyaloperonospora arabidopsidis (strain Emoy2)</name>
    <name type="common">Downy mildew agent</name>
    <name type="synonym">Peronospora arabidopsidis</name>
    <dbReference type="NCBI Taxonomy" id="559515"/>
    <lineage>
        <taxon>Eukaryota</taxon>
        <taxon>Sar</taxon>
        <taxon>Stramenopiles</taxon>
        <taxon>Oomycota</taxon>
        <taxon>Peronosporomycetes</taxon>
        <taxon>Peronosporales</taxon>
        <taxon>Peronosporaceae</taxon>
        <taxon>Hyaloperonospora</taxon>
    </lineage>
</organism>
<dbReference type="EMBL" id="JH598398">
    <property type="status" value="NOT_ANNOTATED_CDS"/>
    <property type="molecule type" value="Genomic_DNA"/>
</dbReference>
<protein>
    <submittedName>
        <fullName evidence="2">Uncharacterized protein</fullName>
    </submittedName>
</protein>
<dbReference type="EnsemblProtists" id="HpaT807427">
    <property type="protein sequence ID" value="HpaP807427"/>
    <property type="gene ID" value="HpaG807427"/>
</dbReference>
<dbReference type="HOGENOM" id="CLU_2255360_0_0_1"/>
<dbReference type="AlphaFoldDB" id="M4BLZ2"/>
<keyword evidence="3" id="KW-1185">Reference proteome</keyword>
<dbReference type="Proteomes" id="UP000011713">
    <property type="component" value="Unassembled WGS sequence"/>
</dbReference>